<dbReference type="EMBL" id="JAUHHV010000010">
    <property type="protein sequence ID" value="KAK1409197.1"/>
    <property type="molecule type" value="Genomic_DNA"/>
</dbReference>
<evidence type="ECO:0000313" key="3">
    <source>
        <dbReference type="Proteomes" id="UP001229421"/>
    </source>
</evidence>
<dbReference type="Proteomes" id="UP001229421">
    <property type="component" value="Unassembled WGS sequence"/>
</dbReference>
<keyword evidence="1" id="KW-1133">Transmembrane helix</keyword>
<evidence type="ECO:0000313" key="2">
    <source>
        <dbReference type="EMBL" id="KAK1409197.1"/>
    </source>
</evidence>
<reference evidence="2" key="1">
    <citation type="journal article" date="2023" name="bioRxiv">
        <title>Improved chromosome-level genome assembly for marigold (Tagetes erecta).</title>
        <authorList>
            <person name="Jiang F."/>
            <person name="Yuan L."/>
            <person name="Wang S."/>
            <person name="Wang H."/>
            <person name="Xu D."/>
            <person name="Wang A."/>
            <person name="Fan W."/>
        </authorList>
    </citation>
    <scope>NUCLEOTIDE SEQUENCE</scope>
    <source>
        <strain evidence="2">WSJ</strain>
        <tissue evidence="2">Leaf</tissue>
    </source>
</reference>
<evidence type="ECO:0000256" key="1">
    <source>
        <dbReference type="SAM" id="Phobius"/>
    </source>
</evidence>
<accession>A0AAD8JUX9</accession>
<keyword evidence="1" id="KW-0812">Transmembrane</keyword>
<dbReference type="AlphaFoldDB" id="A0AAD8JUX9"/>
<proteinExistence type="predicted"/>
<feature type="transmembrane region" description="Helical" evidence="1">
    <location>
        <begin position="69"/>
        <end position="92"/>
    </location>
</feature>
<comment type="caution">
    <text evidence="2">The sequence shown here is derived from an EMBL/GenBank/DDBJ whole genome shotgun (WGS) entry which is preliminary data.</text>
</comment>
<keyword evidence="1" id="KW-0472">Membrane</keyword>
<protein>
    <submittedName>
        <fullName evidence="2">Uncharacterized protein</fullName>
    </submittedName>
</protein>
<organism evidence="2 3">
    <name type="scientific">Tagetes erecta</name>
    <name type="common">African marigold</name>
    <dbReference type="NCBI Taxonomy" id="13708"/>
    <lineage>
        <taxon>Eukaryota</taxon>
        <taxon>Viridiplantae</taxon>
        <taxon>Streptophyta</taxon>
        <taxon>Embryophyta</taxon>
        <taxon>Tracheophyta</taxon>
        <taxon>Spermatophyta</taxon>
        <taxon>Magnoliopsida</taxon>
        <taxon>eudicotyledons</taxon>
        <taxon>Gunneridae</taxon>
        <taxon>Pentapetalae</taxon>
        <taxon>asterids</taxon>
        <taxon>campanulids</taxon>
        <taxon>Asterales</taxon>
        <taxon>Asteraceae</taxon>
        <taxon>Asteroideae</taxon>
        <taxon>Heliantheae alliance</taxon>
        <taxon>Tageteae</taxon>
        <taxon>Tagetes</taxon>
    </lineage>
</organism>
<gene>
    <name evidence="2" type="ORF">QVD17_35722</name>
</gene>
<sequence>MVMGTYGVMVALYYKLQSHVVDYSLKRENNSKCEAYRVITCKMQFPVSPCVWGAQSLRMYSRNFAAENLFVFEPVAAKISGFLCIFMVKWVVCKMQKS</sequence>
<name>A0AAD8JUX9_TARER</name>
<keyword evidence="3" id="KW-1185">Reference proteome</keyword>